<dbReference type="PANTHER" id="PTHR10067:SF17">
    <property type="entry name" value="PHOSPHATIDYLSERINE DECARBOXYLASE PROENZYME 2"/>
    <property type="match status" value="1"/>
</dbReference>
<dbReference type="InterPro" id="IPR003817">
    <property type="entry name" value="PS_Dcarbxylase"/>
</dbReference>
<comment type="pathway">
    <text evidence="11">Phospholipid metabolism; phosphatidylethanolamine biosynthesis.</text>
</comment>
<dbReference type="AlphaFoldDB" id="A0AA38WZC4"/>
<dbReference type="Proteomes" id="UP001172673">
    <property type="component" value="Unassembled WGS sequence"/>
</dbReference>
<evidence type="ECO:0000256" key="8">
    <source>
        <dbReference type="ARBA" id="ARBA00023239"/>
    </source>
</evidence>
<dbReference type="InterPro" id="IPR033177">
    <property type="entry name" value="PSD-B"/>
</dbReference>
<proteinExistence type="predicted"/>
<comment type="pathway">
    <text evidence="2">Lipid metabolism.</text>
</comment>
<comment type="caution">
    <text evidence="12">The sequence shown here is derived from an EMBL/GenBank/DDBJ whole genome shotgun (WGS) entry which is preliminary data.</text>
</comment>
<protein>
    <recommendedName>
        <fullName evidence="3">phosphatidylserine decarboxylase</fullName>
        <ecNumber evidence="3">4.1.1.65</ecNumber>
    </recommendedName>
</protein>
<evidence type="ECO:0000256" key="11">
    <source>
        <dbReference type="ARBA" id="ARBA00024326"/>
    </source>
</evidence>
<keyword evidence="4" id="KW-0444">Lipid biosynthesis</keyword>
<keyword evidence="9" id="KW-1208">Phospholipid metabolism</keyword>
<reference evidence="12" key="1">
    <citation type="submission" date="2022-10" db="EMBL/GenBank/DDBJ databases">
        <title>Culturing micro-colonial fungi from biological soil crusts in the Mojave desert and describing Neophaeococcomyces mojavensis, and introducing the new genera and species Taxawa tesnikishii.</title>
        <authorList>
            <person name="Kurbessoian T."/>
            <person name="Stajich J.E."/>
        </authorList>
    </citation>
    <scope>NUCLEOTIDE SEQUENCE</scope>
    <source>
        <strain evidence="12">TK_41</strain>
    </source>
</reference>
<dbReference type="EMBL" id="JAPDRK010000020">
    <property type="protein sequence ID" value="KAJ9603915.1"/>
    <property type="molecule type" value="Genomic_DNA"/>
</dbReference>
<keyword evidence="7" id="KW-0594">Phospholipid biosynthesis</keyword>
<keyword evidence="10" id="KW-0670">Pyruvate</keyword>
<keyword evidence="5" id="KW-0210">Decarboxylase</keyword>
<name>A0AA38WZC4_9EURO</name>
<evidence type="ECO:0000256" key="2">
    <source>
        <dbReference type="ARBA" id="ARBA00005189"/>
    </source>
</evidence>
<evidence type="ECO:0000256" key="5">
    <source>
        <dbReference type="ARBA" id="ARBA00022793"/>
    </source>
</evidence>
<evidence type="ECO:0000256" key="9">
    <source>
        <dbReference type="ARBA" id="ARBA00023264"/>
    </source>
</evidence>
<keyword evidence="6" id="KW-0443">Lipid metabolism</keyword>
<comment type="cofactor">
    <cofactor evidence="1">
        <name>pyruvate</name>
        <dbReference type="ChEBI" id="CHEBI:15361"/>
    </cofactor>
</comment>
<gene>
    <name evidence="12" type="ORF">H2200_011437</name>
</gene>
<keyword evidence="8" id="KW-0456">Lyase</keyword>
<evidence type="ECO:0000256" key="10">
    <source>
        <dbReference type="ARBA" id="ARBA00023317"/>
    </source>
</evidence>
<evidence type="ECO:0000256" key="3">
    <source>
        <dbReference type="ARBA" id="ARBA00012243"/>
    </source>
</evidence>
<evidence type="ECO:0000256" key="6">
    <source>
        <dbReference type="ARBA" id="ARBA00023098"/>
    </source>
</evidence>
<keyword evidence="13" id="KW-1185">Reference proteome</keyword>
<evidence type="ECO:0000256" key="4">
    <source>
        <dbReference type="ARBA" id="ARBA00022516"/>
    </source>
</evidence>
<accession>A0AA38WZC4</accession>
<dbReference type="NCBIfam" id="TIGR00163">
    <property type="entry name" value="PS_decarb"/>
    <property type="match status" value="1"/>
</dbReference>
<evidence type="ECO:0000313" key="12">
    <source>
        <dbReference type="EMBL" id="KAJ9603915.1"/>
    </source>
</evidence>
<dbReference type="PANTHER" id="PTHR10067">
    <property type="entry name" value="PHOSPHATIDYLSERINE DECARBOXYLASE"/>
    <property type="match status" value="1"/>
</dbReference>
<dbReference type="EC" id="4.1.1.65" evidence="3"/>
<organism evidence="12 13">
    <name type="scientific">Cladophialophora chaetospira</name>
    <dbReference type="NCBI Taxonomy" id="386627"/>
    <lineage>
        <taxon>Eukaryota</taxon>
        <taxon>Fungi</taxon>
        <taxon>Dikarya</taxon>
        <taxon>Ascomycota</taxon>
        <taxon>Pezizomycotina</taxon>
        <taxon>Eurotiomycetes</taxon>
        <taxon>Chaetothyriomycetidae</taxon>
        <taxon>Chaetothyriales</taxon>
        <taxon>Herpotrichiellaceae</taxon>
        <taxon>Cladophialophora</taxon>
    </lineage>
</organism>
<evidence type="ECO:0000256" key="7">
    <source>
        <dbReference type="ARBA" id="ARBA00023209"/>
    </source>
</evidence>
<dbReference type="GO" id="GO:0004609">
    <property type="term" value="F:phosphatidylserine decarboxylase activity"/>
    <property type="evidence" value="ECO:0007669"/>
    <property type="project" value="UniProtKB-EC"/>
</dbReference>
<evidence type="ECO:0000256" key="1">
    <source>
        <dbReference type="ARBA" id="ARBA00001928"/>
    </source>
</evidence>
<evidence type="ECO:0000313" key="13">
    <source>
        <dbReference type="Proteomes" id="UP001172673"/>
    </source>
</evidence>
<dbReference type="Pfam" id="PF02666">
    <property type="entry name" value="PS_Dcarbxylase"/>
    <property type="match status" value="1"/>
</dbReference>
<sequence length="428" mass="48243">MSEPNISDSEPQTASSSLPSSRLQLTIFLLIVAYLAYQRFAERFLSKSSKLTEDPTHTAQVAASAAALDTLTSAAQEHPIPPIEHIHAGAAENKSHSWIKKCIPDAVLNDYESRYHMGNYVIDRETGEKTFEQMSIYVRLGMHLLYYGSRQAQLLHVKRVQDILHQQSVKMGESYDSPASKAHIKPFLDSFQLWDTMHEMKKPDPNHYENFNEFFAREIRPEARPIHEPENELVTSSPADCRLTAFPTVDLATRYWIKGFGFTLERLFDDIELAQYFDGGSIAIARLAPQDYHRWHAPVSGTVDYVKKIPGTYYTVNPQAINEEGTLNVFAENRRDVMVMHRPVTGNKIAVVAVGAMLVGSIKWNPGMEEPGFSIKRGECQGAFQYGGSTVIVVYPKDEVVLDHDLVRNSTEHQCETVVKVGWRIGGK</sequence>
<dbReference type="GO" id="GO:0046474">
    <property type="term" value="P:glycerophospholipid biosynthetic process"/>
    <property type="evidence" value="ECO:0007669"/>
    <property type="project" value="UniProtKB-ARBA"/>
</dbReference>